<dbReference type="PANTHER" id="PTHR45787">
    <property type="entry name" value="LD11652P"/>
    <property type="match status" value="1"/>
</dbReference>
<gene>
    <name evidence="8" type="ORF">RDWZM_001632</name>
</gene>
<dbReference type="PROSITE" id="PS50023">
    <property type="entry name" value="LIM_DOMAIN_2"/>
    <property type="match status" value="1"/>
</dbReference>
<keyword evidence="9" id="KW-1185">Reference proteome</keyword>
<feature type="compositionally biased region" description="Low complexity" evidence="6">
    <location>
        <begin position="274"/>
        <end position="293"/>
    </location>
</feature>
<evidence type="ECO:0000256" key="4">
    <source>
        <dbReference type="ARBA" id="ARBA00023038"/>
    </source>
</evidence>
<evidence type="ECO:0000256" key="2">
    <source>
        <dbReference type="ARBA" id="ARBA00022737"/>
    </source>
</evidence>
<dbReference type="Proteomes" id="UP001142055">
    <property type="component" value="Chromosome 1"/>
</dbReference>
<keyword evidence="1 5" id="KW-0479">Metal-binding</keyword>
<feature type="compositionally biased region" description="Pro residues" evidence="6">
    <location>
        <begin position="294"/>
        <end position="304"/>
    </location>
</feature>
<evidence type="ECO:0000313" key="8">
    <source>
        <dbReference type="EMBL" id="KAJ6223087.1"/>
    </source>
</evidence>
<feature type="compositionally biased region" description="Basic residues" evidence="6">
    <location>
        <begin position="309"/>
        <end position="319"/>
    </location>
</feature>
<protein>
    <recommendedName>
        <fullName evidence="7">LIM zinc-binding domain-containing protein</fullName>
    </recommendedName>
</protein>
<feature type="region of interest" description="Disordered" evidence="6">
    <location>
        <begin position="214"/>
        <end position="319"/>
    </location>
</feature>
<dbReference type="AlphaFoldDB" id="A0A9Q0MCI6"/>
<proteinExistence type="predicted"/>
<reference evidence="8" key="1">
    <citation type="submission" date="2022-12" db="EMBL/GenBank/DDBJ databases">
        <title>Genome assemblies of Blomia tropicalis.</title>
        <authorList>
            <person name="Cui Y."/>
        </authorList>
    </citation>
    <scope>NUCLEOTIDE SEQUENCE</scope>
    <source>
        <tissue evidence="8">Adult mites</tissue>
    </source>
</reference>
<evidence type="ECO:0000256" key="5">
    <source>
        <dbReference type="PROSITE-ProRule" id="PRU00125"/>
    </source>
</evidence>
<name>A0A9Q0MCI6_BLOTA</name>
<dbReference type="OMA" id="QDAHEAN"/>
<keyword evidence="3 5" id="KW-0862">Zinc</keyword>
<sequence length="319" mass="35096">MYSCSKCHKPITERTVSICDNRYWHSACLNCHICGVHPQPIPGQSLYVYRGSLVCKNDYIKLQCVCKCCQRPIGERDMVIRAKNFGYLHDKCVVCRQCSTRLYPGDRYWWTTDNMLVCQKCLSASGNGTMINGPTNSNNQSQMMSGQQQMGTNNQMSGPMTMDYGHMGPGGQAGNHMIGPSGAGRMNPAMNQQHSNQYMNPGNGGQMMPIKMEPNGMPPNQQSTMGGIKMEPNGYGNGNANGINSHGGPQQHHNPHSGYYGSGATPQHHHHQHGQPQHMNHHPPQSRTPGTHTPTPPPTAPPPTTTTGRRGRKKQNPQL</sequence>
<evidence type="ECO:0000256" key="3">
    <source>
        <dbReference type="ARBA" id="ARBA00022833"/>
    </source>
</evidence>
<dbReference type="GO" id="GO:0046872">
    <property type="term" value="F:metal ion binding"/>
    <property type="evidence" value="ECO:0007669"/>
    <property type="project" value="UniProtKB-KW"/>
</dbReference>
<dbReference type="EMBL" id="JAPWDV010000001">
    <property type="protein sequence ID" value="KAJ6223087.1"/>
    <property type="molecule type" value="Genomic_DNA"/>
</dbReference>
<dbReference type="Pfam" id="PF00412">
    <property type="entry name" value="LIM"/>
    <property type="match status" value="2"/>
</dbReference>
<evidence type="ECO:0000256" key="6">
    <source>
        <dbReference type="SAM" id="MobiDB-lite"/>
    </source>
</evidence>
<feature type="domain" description="LIM zinc-binding" evidence="7">
    <location>
        <begin position="2"/>
        <end position="65"/>
    </location>
</feature>
<keyword evidence="4 5" id="KW-0440">LIM domain</keyword>
<evidence type="ECO:0000313" key="9">
    <source>
        <dbReference type="Proteomes" id="UP001142055"/>
    </source>
</evidence>
<dbReference type="InterPro" id="IPR001781">
    <property type="entry name" value="Znf_LIM"/>
</dbReference>
<dbReference type="CDD" id="cd08368">
    <property type="entry name" value="LIM"/>
    <property type="match status" value="1"/>
</dbReference>
<keyword evidence="2" id="KW-0677">Repeat</keyword>
<accession>A0A9Q0MCI6</accession>
<evidence type="ECO:0000259" key="7">
    <source>
        <dbReference type="PROSITE" id="PS50023"/>
    </source>
</evidence>
<comment type="caution">
    <text evidence="8">The sequence shown here is derived from an EMBL/GenBank/DDBJ whole genome shotgun (WGS) entry which is preliminary data.</text>
</comment>
<dbReference type="SMART" id="SM00132">
    <property type="entry name" value="LIM"/>
    <property type="match status" value="2"/>
</dbReference>
<evidence type="ECO:0000256" key="1">
    <source>
        <dbReference type="ARBA" id="ARBA00022723"/>
    </source>
</evidence>
<organism evidence="8 9">
    <name type="scientific">Blomia tropicalis</name>
    <name type="common">Mite</name>
    <dbReference type="NCBI Taxonomy" id="40697"/>
    <lineage>
        <taxon>Eukaryota</taxon>
        <taxon>Metazoa</taxon>
        <taxon>Ecdysozoa</taxon>
        <taxon>Arthropoda</taxon>
        <taxon>Chelicerata</taxon>
        <taxon>Arachnida</taxon>
        <taxon>Acari</taxon>
        <taxon>Acariformes</taxon>
        <taxon>Sarcoptiformes</taxon>
        <taxon>Astigmata</taxon>
        <taxon>Glycyphagoidea</taxon>
        <taxon>Echimyopodidae</taxon>
        <taxon>Blomia</taxon>
    </lineage>
</organism>
<dbReference type="InterPro" id="IPR050945">
    <property type="entry name" value="LMO_RBTN_TF"/>
</dbReference>
<dbReference type="Gene3D" id="2.10.110.10">
    <property type="entry name" value="Cysteine Rich Protein"/>
    <property type="match status" value="2"/>
</dbReference>